<organism evidence="1">
    <name type="scientific">uncultured Caudovirales phage</name>
    <dbReference type="NCBI Taxonomy" id="2100421"/>
    <lineage>
        <taxon>Viruses</taxon>
        <taxon>Duplodnaviria</taxon>
        <taxon>Heunggongvirae</taxon>
        <taxon>Uroviricota</taxon>
        <taxon>Caudoviricetes</taxon>
        <taxon>Peduoviridae</taxon>
        <taxon>Maltschvirus</taxon>
        <taxon>Maltschvirus maltsch</taxon>
    </lineage>
</organism>
<accession>A0A6J7WG61</accession>
<protein>
    <submittedName>
        <fullName evidence="1">Uncharacterized protein</fullName>
    </submittedName>
</protein>
<evidence type="ECO:0000313" key="1">
    <source>
        <dbReference type="EMBL" id="CAB5212659.1"/>
    </source>
</evidence>
<reference evidence="1" key="1">
    <citation type="submission" date="2020-05" db="EMBL/GenBank/DDBJ databases">
        <authorList>
            <person name="Chiriac C."/>
            <person name="Salcher M."/>
            <person name="Ghai R."/>
            <person name="Kavagutti S V."/>
        </authorList>
    </citation>
    <scope>NUCLEOTIDE SEQUENCE</scope>
</reference>
<sequence length="336" mass="39656">MSYSYKQILADLSNIAYHHDQIRSFGFGDIKQITNDIETKEEPEYIRMYVVPGESIFQKNQITFKFAIIIMDKVESDLSNLKDVMSDTLDVSMDIWTILYQSYRPQYGNFSWYINPDQNPELVPFTEKYETILGGFTMNMSIIIPFDYNRCNTPVLDNFQFPQYDSFKSLRLVIDKFEEFATLHEQIKSFGFGEIQQLTNDIITKVEPKYIRFFVLYDTAKIQSGNLNLNFKIIICDRLEEDLANREDVLNDTMEVAKDFFSKLYLSDWEGQWNASVEPFMEWYETNLGGWAISVSFTGKFSYDRCVLPVSNFSPNLTWEEVNELWKKVREQWKNV</sequence>
<gene>
    <name evidence="1" type="ORF">UFOVP187_40</name>
</gene>
<name>A0A6J7WG61_9CAUD</name>
<proteinExistence type="predicted"/>
<dbReference type="EMBL" id="LR798237">
    <property type="protein sequence ID" value="CAB5212659.1"/>
    <property type="molecule type" value="Genomic_DNA"/>
</dbReference>